<dbReference type="PANTHER" id="PTHR30352">
    <property type="entry name" value="PYRUVATE FORMATE-LYASE-ACTIVATING ENZYME"/>
    <property type="match status" value="1"/>
</dbReference>
<dbReference type="Pfam" id="PF04055">
    <property type="entry name" value="Radical_SAM"/>
    <property type="match status" value="1"/>
</dbReference>
<dbReference type="NCBIfam" id="TIGR02495">
    <property type="entry name" value="NrdG2"/>
    <property type="match status" value="1"/>
</dbReference>
<comment type="caution">
    <text evidence="8">The sequence shown here is derived from an EMBL/GenBank/DDBJ whole genome shotgun (WGS) entry which is preliminary data.</text>
</comment>
<keyword evidence="4" id="KW-0479">Metal-binding</keyword>
<dbReference type="GO" id="GO:0046872">
    <property type="term" value="F:metal ion binding"/>
    <property type="evidence" value="ECO:0007669"/>
    <property type="project" value="UniProtKB-KW"/>
</dbReference>
<keyword evidence="3" id="KW-0949">S-adenosyl-L-methionine</keyword>
<reference evidence="8" key="2">
    <citation type="submission" date="2021-04" db="EMBL/GenBank/DDBJ databases">
        <authorList>
            <person name="Gilroy R."/>
        </authorList>
    </citation>
    <scope>NUCLEOTIDE SEQUENCE</scope>
    <source>
        <strain evidence="8">CHK180-15479</strain>
    </source>
</reference>
<evidence type="ECO:0000259" key="7">
    <source>
        <dbReference type="PROSITE" id="PS51918"/>
    </source>
</evidence>
<reference evidence="8" key="1">
    <citation type="journal article" date="2021" name="PeerJ">
        <title>Extensive microbial diversity within the chicken gut microbiome revealed by metagenomics and culture.</title>
        <authorList>
            <person name="Gilroy R."/>
            <person name="Ravi A."/>
            <person name="Getino M."/>
            <person name="Pursley I."/>
            <person name="Horton D.L."/>
            <person name="Alikhan N.F."/>
            <person name="Baker D."/>
            <person name="Gharbi K."/>
            <person name="Hall N."/>
            <person name="Watson M."/>
            <person name="Adriaenssens E.M."/>
            <person name="Foster-Nyarko E."/>
            <person name="Jarju S."/>
            <person name="Secka A."/>
            <person name="Antonio M."/>
            <person name="Oren A."/>
            <person name="Chaudhuri R.R."/>
            <person name="La Ragione R."/>
            <person name="Hildebrand F."/>
            <person name="Pallen M.J."/>
        </authorList>
    </citation>
    <scope>NUCLEOTIDE SEQUENCE</scope>
    <source>
        <strain evidence="8">CHK180-15479</strain>
    </source>
</reference>
<dbReference type="GO" id="GO:0051539">
    <property type="term" value="F:4 iron, 4 sulfur cluster binding"/>
    <property type="evidence" value="ECO:0007669"/>
    <property type="project" value="UniProtKB-KW"/>
</dbReference>
<keyword evidence="6" id="KW-0411">Iron-sulfur</keyword>
<dbReference type="AlphaFoldDB" id="A0A9D2SGR4"/>
<dbReference type="SFLD" id="SFLDS00029">
    <property type="entry name" value="Radical_SAM"/>
    <property type="match status" value="1"/>
</dbReference>
<evidence type="ECO:0000256" key="3">
    <source>
        <dbReference type="ARBA" id="ARBA00022691"/>
    </source>
</evidence>
<dbReference type="GO" id="GO:0003824">
    <property type="term" value="F:catalytic activity"/>
    <property type="evidence" value="ECO:0007669"/>
    <property type="project" value="InterPro"/>
</dbReference>
<dbReference type="InterPro" id="IPR058240">
    <property type="entry name" value="rSAM_sf"/>
</dbReference>
<evidence type="ECO:0000313" key="9">
    <source>
        <dbReference type="Proteomes" id="UP000823910"/>
    </source>
</evidence>
<keyword evidence="5" id="KW-0408">Iron</keyword>
<dbReference type="PANTHER" id="PTHR30352:SF13">
    <property type="entry name" value="GLYCYL-RADICAL ENZYME ACTIVATING ENZYME YJJW-RELATED"/>
    <property type="match status" value="1"/>
</dbReference>
<evidence type="ECO:0000256" key="2">
    <source>
        <dbReference type="ARBA" id="ARBA00022485"/>
    </source>
</evidence>
<feature type="domain" description="Radical SAM core" evidence="7">
    <location>
        <begin position="13"/>
        <end position="228"/>
    </location>
</feature>
<protein>
    <submittedName>
        <fullName evidence="8">Anaerobic ribonucleoside-triphosphate reductase activating protein</fullName>
    </submittedName>
</protein>
<dbReference type="SFLD" id="SFLDG01067">
    <property type="entry name" value="SPASM/twitch_domain_containing"/>
    <property type="match status" value="1"/>
</dbReference>
<comment type="cofactor">
    <cofactor evidence="1">
        <name>[4Fe-4S] cluster</name>
        <dbReference type="ChEBI" id="CHEBI:49883"/>
    </cofactor>
</comment>
<dbReference type="SUPFAM" id="SSF102114">
    <property type="entry name" value="Radical SAM enzymes"/>
    <property type="match status" value="1"/>
</dbReference>
<evidence type="ECO:0000256" key="6">
    <source>
        <dbReference type="ARBA" id="ARBA00023014"/>
    </source>
</evidence>
<name>A0A9D2SGR4_9FIRM</name>
<sequence>MKICGLQKTTLLDFPGKVAATLFTGGCNFRCPFCHNSGLLSGDAEELYTPGEILRFLEKRKNILEGVCITGGEPTLQPDLEDFIRDIRSLGLAVKLDTNGYRPDILKALCRKGLLDYVAMDIKGGRNRYGAAAGIRDLSMDRIDESVRFLLEETVPYEFRTTVVRGIHGAEDFRQIGPWIRGCRRYFLQAFTDSGDILVPQTYAAFSGREMMEFAELVRPFVDNVSLRGIDYPS</sequence>
<evidence type="ECO:0000256" key="4">
    <source>
        <dbReference type="ARBA" id="ARBA00022723"/>
    </source>
</evidence>
<dbReference type="InterPro" id="IPR034457">
    <property type="entry name" value="Organic_radical-activating"/>
</dbReference>
<proteinExistence type="predicted"/>
<dbReference type="InterPro" id="IPR013785">
    <property type="entry name" value="Aldolase_TIM"/>
</dbReference>
<dbReference type="EMBL" id="DWWT01000003">
    <property type="protein sequence ID" value="HJC04777.1"/>
    <property type="molecule type" value="Genomic_DNA"/>
</dbReference>
<dbReference type="Proteomes" id="UP000823910">
    <property type="component" value="Unassembled WGS sequence"/>
</dbReference>
<accession>A0A9D2SGR4</accession>
<dbReference type="PROSITE" id="PS51918">
    <property type="entry name" value="RADICAL_SAM"/>
    <property type="match status" value="1"/>
</dbReference>
<organism evidence="8 9">
    <name type="scientific">Candidatus Enterocloster excrementipullorum</name>
    <dbReference type="NCBI Taxonomy" id="2838559"/>
    <lineage>
        <taxon>Bacteria</taxon>
        <taxon>Bacillati</taxon>
        <taxon>Bacillota</taxon>
        <taxon>Clostridia</taxon>
        <taxon>Lachnospirales</taxon>
        <taxon>Lachnospiraceae</taxon>
        <taxon>Enterocloster</taxon>
    </lineage>
</organism>
<evidence type="ECO:0000256" key="5">
    <source>
        <dbReference type="ARBA" id="ARBA00023004"/>
    </source>
</evidence>
<evidence type="ECO:0000256" key="1">
    <source>
        <dbReference type="ARBA" id="ARBA00001966"/>
    </source>
</evidence>
<dbReference type="InterPro" id="IPR007197">
    <property type="entry name" value="rSAM"/>
</dbReference>
<dbReference type="SFLD" id="SFLDG01094">
    <property type="entry name" value="Uncharacterised_Radical_SAM_Su"/>
    <property type="match status" value="1"/>
</dbReference>
<evidence type="ECO:0000313" key="8">
    <source>
        <dbReference type="EMBL" id="HJC04777.1"/>
    </source>
</evidence>
<dbReference type="InterPro" id="IPR012840">
    <property type="entry name" value="NrdG2"/>
</dbReference>
<gene>
    <name evidence="8" type="ORF">H9704_01230</name>
</gene>
<dbReference type="Gene3D" id="3.20.20.70">
    <property type="entry name" value="Aldolase class I"/>
    <property type="match status" value="1"/>
</dbReference>
<keyword evidence="2" id="KW-0004">4Fe-4S</keyword>
<dbReference type="CDD" id="cd01335">
    <property type="entry name" value="Radical_SAM"/>
    <property type="match status" value="1"/>
</dbReference>